<dbReference type="GO" id="GO:0005783">
    <property type="term" value="C:endoplasmic reticulum"/>
    <property type="evidence" value="ECO:0007669"/>
    <property type="project" value="TreeGrafter"/>
</dbReference>
<evidence type="ECO:0000256" key="3">
    <source>
        <dbReference type="SAM" id="Phobius"/>
    </source>
</evidence>
<feature type="region of interest" description="Disordered" evidence="2">
    <location>
        <begin position="397"/>
        <end position="417"/>
    </location>
</feature>
<dbReference type="SUPFAM" id="SSF56300">
    <property type="entry name" value="Metallo-dependent phosphatases"/>
    <property type="match status" value="1"/>
</dbReference>
<dbReference type="GO" id="GO:0051301">
    <property type="term" value="P:cell division"/>
    <property type="evidence" value="ECO:0007669"/>
    <property type="project" value="UniProtKB-KW"/>
</dbReference>
<keyword evidence="4" id="KW-0131">Cell cycle</keyword>
<evidence type="ECO:0000256" key="1">
    <source>
        <dbReference type="ARBA" id="ARBA00023136"/>
    </source>
</evidence>
<dbReference type="EMBL" id="MU253833">
    <property type="protein sequence ID" value="KAG9245735.1"/>
    <property type="molecule type" value="Genomic_DNA"/>
</dbReference>
<dbReference type="GO" id="GO:0006506">
    <property type="term" value="P:GPI anchor biosynthetic process"/>
    <property type="evidence" value="ECO:0007669"/>
    <property type="project" value="InterPro"/>
</dbReference>
<organism evidence="4 5">
    <name type="scientific">Calycina marina</name>
    <dbReference type="NCBI Taxonomy" id="1763456"/>
    <lineage>
        <taxon>Eukaryota</taxon>
        <taxon>Fungi</taxon>
        <taxon>Dikarya</taxon>
        <taxon>Ascomycota</taxon>
        <taxon>Pezizomycotina</taxon>
        <taxon>Leotiomycetes</taxon>
        <taxon>Helotiales</taxon>
        <taxon>Pezizellaceae</taxon>
        <taxon>Calycina</taxon>
    </lineage>
</organism>
<keyword evidence="3" id="KW-1133">Transmembrane helix</keyword>
<keyword evidence="1 3" id="KW-0472">Membrane</keyword>
<dbReference type="AlphaFoldDB" id="A0A9P7Z6D0"/>
<protein>
    <submittedName>
        <fullName evidence="4">Cell division control protein</fullName>
    </submittedName>
</protein>
<dbReference type="InterPro" id="IPR029052">
    <property type="entry name" value="Metallo-depent_PP-like"/>
</dbReference>
<name>A0A9P7Z6D0_9HELO</name>
<evidence type="ECO:0000313" key="5">
    <source>
        <dbReference type="Proteomes" id="UP000887226"/>
    </source>
</evidence>
<feature type="compositionally biased region" description="Basic and acidic residues" evidence="2">
    <location>
        <begin position="666"/>
        <end position="676"/>
    </location>
</feature>
<feature type="region of interest" description="Disordered" evidence="2">
    <location>
        <begin position="655"/>
        <end position="676"/>
    </location>
</feature>
<keyword evidence="3" id="KW-0812">Transmembrane</keyword>
<sequence>MAGCIKHESNINYSPRSTRNHFVEPPSLFSRLIPNLPNDIMLQIQQAWNRQYYRLVSIDVRDLPRTLRQAPRNWNPRRLLNLPNLLAALWIVLLLWGERWVFESSIGACDWRSWERWPQEATPHHLIFLADPQIIDPHSYPGRPWPLSTFTYWHTDNYMKRNYVELQKSLHPDTVFFLGDLFDGGREWKAAHGNSVDQSWANGQRPSGETAYLKTWGKRYGEDFWLHEYDRFGRIFYKFWDLMGAEPGPGQRGRKIISSLPGNHDLGLGDKIKIPIRNRFETYFGEGNRVDVIGNHTFVSIDAVSLSAGGSEHEVAEIVRPVNEFLSGVQVLKRKAVARELDYQNRVEIRSQYEHSVQAAENANYNDGTKSDPGAGSATLPTILLTHVPLYRSPGTPCGPKREHWPPTPPPKGQIGPVIPDDRNAISISRGYQYQNVLSDTDSVKVIDSIGDVQLVFSGDDHDYCEIVHPANKNHAREITVKSISWAMGVRRPGFVMLSMWNPIRSNGQSMGTFSSDGPHIAPTVQSHLCLQPDQLGIFIRYATLIGICFLCIIVRAILTPILKLIPFSFAPVKQPTDSSLLPTTLRDLKCHNEDNFPSTQQSSSSVNSAAHANLAPRSTAARTRSISPINGYGLSQQKEVRFAIPPPTPLINHIPNGWSHQSTSKKSDDYNSTSTDKKWQLLSPTQIVWREIWTSLWRVTWIALFTYIYLW</sequence>
<gene>
    <name evidence="4" type="ORF">BJ878DRAFT_540996</name>
</gene>
<keyword evidence="5" id="KW-1185">Reference proteome</keyword>
<comment type="caution">
    <text evidence="4">The sequence shown here is derived from an EMBL/GenBank/DDBJ whole genome shotgun (WGS) entry which is preliminary data.</text>
</comment>
<reference evidence="4" key="1">
    <citation type="journal article" date="2021" name="IMA Fungus">
        <title>Genomic characterization of three marine fungi, including Emericellopsis atlantica sp. nov. with signatures of a generalist lifestyle and marine biomass degradation.</title>
        <authorList>
            <person name="Hagestad O.C."/>
            <person name="Hou L."/>
            <person name="Andersen J.H."/>
            <person name="Hansen E.H."/>
            <person name="Altermark B."/>
            <person name="Li C."/>
            <person name="Kuhnert E."/>
            <person name="Cox R.J."/>
            <person name="Crous P.W."/>
            <person name="Spatafora J.W."/>
            <person name="Lail K."/>
            <person name="Amirebrahimi M."/>
            <person name="Lipzen A."/>
            <person name="Pangilinan J."/>
            <person name="Andreopoulos W."/>
            <person name="Hayes R.D."/>
            <person name="Ng V."/>
            <person name="Grigoriev I.V."/>
            <person name="Jackson S.A."/>
            <person name="Sutton T.D.S."/>
            <person name="Dobson A.D.W."/>
            <person name="Rama T."/>
        </authorList>
    </citation>
    <scope>NUCLEOTIDE SEQUENCE</scope>
    <source>
        <strain evidence="4">TRa3180A</strain>
    </source>
</reference>
<accession>A0A9P7Z6D0</accession>
<evidence type="ECO:0000313" key="4">
    <source>
        <dbReference type="EMBL" id="KAG9245735.1"/>
    </source>
</evidence>
<dbReference type="PANTHER" id="PTHR13315:SF4">
    <property type="entry name" value="METALLOPHOSPHOESTERASE, ISOFORM E"/>
    <property type="match status" value="1"/>
</dbReference>
<dbReference type="Proteomes" id="UP000887226">
    <property type="component" value="Unassembled WGS sequence"/>
</dbReference>
<dbReference type="PANTHER" id="PTHR13315">
    <property type="entry name" value="METALLO PHOSPHOESTERASE RELATED"/>
    <property type="match status" value="1"/>
</dbReference>
<dbReference type="GO" id="GO:0016020">
    <property type="term" value="C:membrane"/>
    <property type="evidence" value="ECO:0007669"/>
    <property type="project" value="GOC"/>
</dbReference>
<dbReference type="InterPro" id="IPR033308">
    <property type="entry name" value="PGAP5/Cdc1/Ted1"/>
</dbReference>
<feature type="transmembrane region" description="Helical" evidence="3">
    <location>
        <begin position="539"/>
        <end position="559"/>
    </location>
</feature>
<evidence type="ECO:0000256" key="2">
    <source>
        <dbReference type="SAM" id="MobiDB-lite"/>
    </source>
</evidence>
<proteinExistence type="predicted"/>
<dbReference type="OrthoDB" id="5977743at2759"/>
<keyword evidence="4" id="KW-0132">Cell division</keyword>